<accession>A0A919YK95</accession>
<evidence type="ECO:0000313" key="2">
    <source>
        <dbReference type="Proteomes" id="UP000682811"/>
    </source>
</evidence>
<evidence type="ECO:0008006" key="3">
    <source>
        <dbReference type="Google" id="ProtNLM"/>
    </source>
</evidence>
<reference evidence="1 2" key="1">
    <citation type="submission" date="2021-03" db="EMBL/GenBank/DDBJ databases">
        <title>Antimicrobial resistance genes in bacteria isolated from Japanese honey, and their potential for conferring macrolide and lincosamide resistance in the American foulbrood pathogen Paenibacillus larvae.</title>
        <authorList>
            <person name="Okamoto M."/>
            <person name="Kumagai M."/>
            <person name="Kanamori H."/>
            <person name="Takamatsu D."/>
        </authorList>
    </citation>
    <scope>NUCLEOTIDE SEQUENCE [LARGE SCALE GENOMIC DNA]</scope>
    <source>
        <strain evidence="1 2">J34TS1</strain>
    </source>
</reference>
<comment type="caution">
    <text evidence="1">The sequence shown here is derived from an EMBL/GenBank/DDBJ whole genome shotgun (WGS) entry which is preliminary data.</text>
</comment>
<name>A0A919YK95_9BACL</name>
<gene>
    <name evidence="1" type="ORF">J34TS1_56180</name>
</gene>
<sequence>MDIATVLSFLGVAVLLTLIPGPDNLFVLAQSIYPSGHRHFCGNQLFFGESAESFVEKSVYL</sequence>
<keyword evidence="2" id="KW-1185">Reference proteome</keyword>
<protein>
    <recommendedName>
        <fullName evidence="3">LysE family translocator</fullName>
    </recommendedName>
</protein>
<dbReference type="Proteomes" id="UP000682811">
    <property type="component" value="Unassembled WGS sequence"/>
</dbReference>
<proteinExistence type="predicted"/>
<organism evidence="1 2">
    <name type="scientific">Paenibacillus azoreducens</name>
    <dbReference type="NCBI Taxonomy" id="116718"/>
    <lineage>
        <taxon>Bacteria</taxon>
        <taxon>Bacillati</taxon>
        <taxon>Bacillota</taxon>
        <taxon>Bacilli</taxon>
        <taxon>Bacillales</taxon>
        <taxon>Paenibacillaceae</taxon>
        <taxon>Paenibacillus</taxon>
    </lineage>
</organism>
<dbReference type="AlphaFoldDB" id="A0A919YK95"/>
<dbReference type="EMBL" id="BORT01000039">
    <property type="protein sequence ID" value="GIO50853.1"/>
    <property type="molecule type" value="Genomic_DNA"/>
</dbReference>
<evidence type="ECO:0000313" key="1">
    <source>
        <dbReference type="EMBL" id="GIO50853.1"/>
    </source>
</evidence>